<keyword evidence="2" id="KW-1185">Reference proteome</keyword>
<sequence>MFDYDSVEFELDFNDIDVLAATPENMFGEEFLLECKYEEKAPPNSVLSSKHKKRLAIHERGHIFVAYLVETDVTKVTIKSEGNMLGHYLQTLFLF</sequence>
<gene>
    <name evidence="1" type="ORF">MENTE1834_LOCUS35923</name>
</gene>
<proteinExistence type="predicted"/>
<reference evidence="1" key="1">
    <citation type="submission" date="2023-11" db="EMBL/GenBank/DDBJ databases">
        <authorList>
            <person name="Poullet M."/>
        </authorList>
    </citation>
    <scope>NUCLEOTIDE SEQUENCE</scope>
    <source>
        <strain evidence="1">E1834</strain>
    </source>
</reference>
<dbReference type="Proteomes" id="UP001497535">
    <property type="component" value="Unassembled WGS sequence"/>
</dbReference>
<protein>
    <submittedName>
        <fullName evidence="1">Uncharacterized protein</fullName>
    </submittedName>
</protein>
<dbReference type="EMBL" id="CAVMJV010000070">
    <property type="protein sequence ID" value="CAK5088281.1"/>
    <property type="molecule type" value="Genomic_DNA"/>
</dbReference>
<evidence type="ECO:0000313" key="2">
    <source>
        <dbReference type="Proteomes" id="UP001497535"/>
    </source>
</evidence>
<accession>A0ACB1A9U6</accession>
<evidence type="ECO:0000313" key="1">
    <source>
        <dbReference type="EMBL" id="CAK5088281.1"/>
    </source>
</evidence>
<organism evidence="1 2">
    <name type="scientific">Meloidogyne enterolobii</name>
    <name type="common">Root-knot nematode worm</name>
    <name type="synonym">Meloidogyne mayaguensis</name>
    <dbReference type="NCBI Taxonomy" id="390850"/>
    <lineage>
        <taxon>Eukaryota</taxon>
        <taxon>Metazoa</taxon>
        <taxon>Ecdysozoa</taxon>
        <taxon>Nematoda</taxon>
        <taxon>Chromadorea</taxon>
        <taxon>Rhabditida</taxon>
        <taxon>Tylenchina</taxon>
        <taxon>Tylenchomorpha</taxon>
        <taxon>Tylenchoidea</taxon>
        <taxon>Meloidogynidae</taxon>
        <taxon>Meloidogyninae</taxon>
        <taxon>Meloidogyne</taxon>
    </lineage>
</organism>
<comment type="caution">
    <text evidence="1">The sequence shown here is derived from an EMBL/GenBank/DDBJ whole genome shotgun (WGS) entry which is preliminary data.</text>
</comment>
<name>A0ACB1A9U6_MELEN</name>